<evidence type="ECO:0000256" key="2">
    <source>
        <dbReference type="ARBA" id="ARBA00023004"/>
    </source>
</evidence>
<organism evidence="4 5">
    <name type="scientific">Dipteronia dyeriana</name>
    <dbReference type="NCBI Taxonomy" id="168575"/>
    <lineage>
        <taxon>Eukaryota</taxon>
        <taxon>Viridiplantae</taxon>
        <taxon>Streptophyta</taxon>
        <taxon>Embryophyta</taxon>
        <taxon>Tracheophyta</taxon>
        <taxon>Spermatophyta</taxon>
        <taxon>Magnoliopsida</taxon>
        <taxon>eudicotyledons</taxon>
        <taxon>Gunneridae</taxon>
        <taxon>Pentapetalae</taxon>
        <taxon>rosids</taxon>
        <taxon>malvids</taxon>
        <taxon>Sapindales</taxon>
        <taxon>Sapindaceae</taxon>
        <taxon>Hippocastanoideae</taxon>
        <taxon>Acereae</taxon>
        <taxon>Dipteronia</taxon>
    </lineage>
</organism>
<dbReference type="AlphaFoldDB" id="A0AAD9TVG0"/>
<evidence type="ECO:0000259" key="3">
    <source>
        <dbReference type="Pfam" id="PF03171"/>
    </source>
</evidence>
<dbReference type="InterPro" id="IPR050295">
    <property type="entry name" value="Plant_2OG-oxidoreductases"/>
</dbReference>
<comment type="caution">
    <text evidence="4">The sequence shown here is derived from an EMBL/GenBank/DDBJ whole genome shotgun (WGS) entry which is preliminary data.</text>
</comment>
<dbReference type="PANTHER" id="PTHR47991">
    <property type="entry name" value="OXOGLUTARATE/IRON-DEPENDENT DIOXYGENASE"/>
    <property type="match status" value="1"/>
</dbReference>
<keyword evidence="1" id="KW-0479">Metal-binding</keyword>
<gene>
    <name evidence="4" type="ORF">Ddye_024459</name>
</gene>
<dbReference type="GO" id="GO:0046872">
    <property type="term" value="F:metal ion binding"/>
    <property type="evidence" value="ECO:0007669"/>
    <property type="project" value="UniProtKB-KW"/>
</dbReference>
<keyword evidence="5" id="KW-1185">Reference proteome</keyword>
<protein>
    <recommendedName>
        <fullName evidence="3">Isopenicillin N synthase-like Fe(2+) 2OG dioxygenase domain-containing protein</fullName>
    </recommendedName>
</protein>
<dbReference type="SUPFAM" id="SSF51197">
    <property type="entry name" value="Clavaminate synthase-like"/>
    <property type="match status" value="1"/>
</dbReference>
<dbReference type="InterPro" id="IPR044861">
    <property type="entry name" value="IPNS-like_FE2OG_OXY"/>
</dbReference>
<evidence type="ECO:0000313" key="4">
    <source>
        <dbReference type="EMBL" id="KAK2642696.1"/>
    </source>
</evidence>
<accession>A0AAD9TVG0</accession>
<dbReference type="Pfam" id="PF03171">
    <property type="entry name" value="2OG-FeII_Oxy"/>
    <property type="match status" value="1"/>
</dbReference>
<keyword evidence="2" id="KW-0408">Iron</keyword>
<name>A0AAD9TVG0_9ROSI</name>
<proteinExistence type="predicted"/>
<reference evidence="4" key="1">
    <citation type="journal article" date="2023" name="Plant J.">
        <title>Genome sequences and population genomics provide insights into the demographic history, inbreeding, and mutation load of two 'living fossil' tree species of Dipteronia.</title>
        <authorList>
            <person name="Feng Y."/>
            <person name="Comes H.P."/>
            <person name="Chen J."/>
            <person name="Zhu S."/>
            <person name="Lu R."/>
            <person name="Zhang X."/>
            <person name="Li P."/>
            <person name="Qiu J."/>
            <person name="Olsen K.M."/>
            <person name="Qiu Y."/>
        </authorList>
    </citation>
    <scope>NUCLEOTIDE SEQUENCE</scope>
    <source>
        <strain evidence="4">KIB01</strain>
    </source>
</reference>
<dbReference type="EMBL" id="JANJYI010000007">
    <property type="protein sequence ID" value="KAK2642696.1"/>
    <property type="molecule type" value="Genomic_DNA"/>
</dbReference>
<evidence type="ECO:0000313" key="5">
    <source>
        <dbReference type="Proteomes" id="UP001280121"/>
    </source>
</evidence>
<dbReference type="Proteomes" id="UP001280121">
    <property type="component" value="Unassembled WGS sequence"/>
</dbReference>
<dbReference type="Gene3D" id="2.60.120.330">
    <property type="entry name" value="B-lactam Antibiotic, Isopenicillin N Synthase, Chain"/>
    <property type="match status" value="1"/>
</dbReference>
<dbReference type="InterPro" id="IPR027443">
    <property type="entry name" value="IPNS-like_sf"/>
</dbReference>
<feature type="domain" description="Isopenicillin N synthase-like Fe(2+) 2OG dioxygenase" evidence="3">
    <location>
        <begin position="33"/>
        <end position="91"/>
    </location>
</feature>
<sequence>DTLEAYSTEPRNLNMKILNPMAKALRREPREMKELFEEGDASGLTILLQLNELEGLQIRKDGMWVPVKPRQDAFIINIGDILERLNIPKYRAPCNCKLLKRKALYHYILQPKTGRRNGSGSKPYYTRDSGIVLENRIITMDIFHANCVENHMLIS</sequence>
<evidence type="ECO:0000256" key="1">
    <source>
        <dbReference type="ARBA" id="ARBA00022723"/>
    </source>
</evidence>
<feature type="non-terminal residue" evidence="4">
    <location>
        <position position="1"/>
    </location>
</feature>